<evidence type="ECO:0000313" key="2">
    <source>
        <dbReference type="Proteomes" id="UP001499994"/>
    </source>
</evidence>
<dbReference type="NCBIfam" id="NF038384">
    <property type="entry name" value="zinc_YnfU_fam"/>
    <property type="match status" value="1"/>
</dbReference>
<dbReference type="EMBL" id="BAABDG010000002">
    <property type="protein sequence ID" value="GAA3881799.1"/>
    <property type="molecule type" value="Genomic_DNA"/>
</dbReference>
<accession>A0ABP7KPK4</accession>
<dbReference type="RefSeq" id="WP_165907003.1">
    <property type="nucleotide sequence ID" value="NZ_BAABDG010000002.1"/>
</dbReference>
<evidence type="ECO:0000313" key="1">
    <source>
        <dbReference type="EMBL" id="GAA3881799.1"/>
    </source>
</evidence>
<sequence length="53" mass="5997">MPHSRSVKGYTERTTPIACPKCAYVTKQQCSRLQENVELICPNCGVRFQPKQA</sequence>
<organism evidence="1 2">
    <name type="scientific">Gibbsiella dentisursi</name>
    <dbReference type="NCBI Taxonomy" id="796890"/>
    <lineage>
        <taxon>Bacteria</taxon>
        <taxon>Pseudomonadati</taxon>
        <taxon>Pseudomonadota</taxon>
        <taxon>Gammaproteobacteria</taxon>
        <taxon>Enterobacterales</taxon>
        <taxon>Yersiniaceae</taxon>
        <taxon>Gibbsiella</taxon>
    </lineage>
</organism>
<proteinExistence type="predicted"/>
<dbReference type="Proteomes" id="UP001499994">
    <property type="component" value="Unassembled WGS sequence"/>
</dbReference>
<protein>
    <submittedName>
        <fullName evidence="1">Uncharacterized protein</fullName>
    </submittedName>
</protein>
<name>A0ABP7KPK4_9GAMM</name>
<gene>
    <name evidence="1" type="ORF">GCM10022405_04070</name>
</gene>
<dbReference type="Pfam" id="PF23499">
    <property type="entry name" value="YnfU"/>
    <property type="match status" value="1"/>
</dbReference>
<comment type="caution">
    <text evidence="1">The sequence shown here is derived from an EMBL/GenBank/DDBJ whole genome shotgun (WGS) entry which is preliminary data.</text>
</comment>
<keyword evidence="2" id="KW-1185">Reference proteome</keyword>
<dbReference type="InterPro" id="IPR057793">
    <property type="entry name" value="YnfU-like"/>
</dbReference>
<reference evidence="2" key="1">
    <citation type="journal article" date="2019" name="Int. J. Syst. Evol. Microbiol.">
        <title>The Global Catalogue of Microorganisms (GCM) 10K type strain sequencing project: providing services to taxonomists for standard genome sequencing and annotation.</title>
        <authorList>
            <consortium name="The Broad Institute Genomics Platform"/>
            <consortium name="The Broad Institute Genome Sequencing Center for Infectious Disease"/>
            <person name="Wu L."/>
            <person name="Ma J."/>
        </authorList>
    </citation>
    <scope>NUCLEOTIDE SEQUENCE [LARGE SCALE GENOMIC DNA]</scope>
    <source>
        <strain evidence="2">JCM 17201</strain>
    </source>
</reference>